<keyword evidence="7" id="KW-1185">Reference proteome</keyword>
<dbReference type="EMBL" id="JBHSGQ010000007">
    <property type="protein sequence ID" value="MFC4726165.1"/>
    <property type="molecule type" value="Genomic_DNA"/>
</dbReference>
<dbReference type="Pfam" id="PF03466">
    <property type="entry name" value="LysR_substrate"/>
    <property type="match status" value="1"/>
</dbReference>
<dbReference type="InterPro" id="IPR005119">
    <property type="entry name" value="LysR_subst-bd"/>
</dbReference>
<dbReference type="CDD" id="cd05466">
    <property type="entry name" value="PBP2_LTTR_substrate"/>
    <property type="match status" value="1"/>
</dbReference>
<comment type="caution">
    <text evidence="6">The sequence shown here is derived from an EMBL/GenBank/DDBJ whole genome shotgun (WGS) entry which is preliminary data.</text>
</comment>
<evidence type="ECO:0000259" key="5">
    <source>
        <dbReference type="PROSITE" id="PS50931"/>
    </source>
</evidence>
<dbReference type="Proteomes" id="UP001596024">
    <property type="component" value="Unassembled WGS sequence"/>
</dbReference>
<evidence type="ECO:0000256" key="4">
    <source>
        <dbReference type="ARBA" id="ARBA00023163"/>
    </source>
</evidence>
<dbReference type="SUPFAM" id="SSF46785">
    <property type="entry name" value="Winged helix' DNA-binding domain"/>
    <property type="match status" value="1"/>
</dbReference>
<dbReference type="InterPro" id="IPR000847">
    <property type="entry name" value="LysR_HTH_N"/>
</dbReference>
<evidence type="ECO:0000313" key="6">
    <source>
        <dbReference type="EMBL" id="MFC4726165.1"/>
    </source>
</evidence>
<name>A0ABV9NEM8_9PROT</name>
<protein>
    <submittedName>
        <fullName evidence="6">LysR family transcriptional regulator</fullName>
    </submittedName>
</protein>
<dbReference type="InterPro" id="IPR036388">
    <property type="entry name" value="WH-like_DNA-bd_sf"/>
</dbReference>
<dbReference type="Pfam" id="PF00126">
    <property type="entry name" value="HTH_1"/>
    <property type="match status" value="1"/>
</dbReference>
<dbReference type="PROSITE" id="PS50931">
    <property type="entry name" value="HTH_LYSR"/>
    <property type="match status" value="1"/>
</dbReference>
<sequence length="290" mass="32135">MEMNQIRYFLAVCEHRNFTHAASASNVSQPSLTTAIKKLEHELGGDLFVRDRAGCRLTALGKLMQPRLQKAHDETQAAKAEAVRHTRLARVPISVGVGETIGHNRISAAVERFRTRLPQAEIELIVASASKLLAGLREGEFDVVVTATTVSEDLYRIDQLYDESYKVVVSKSHPLSERDAISLSTLAETDMLDRPNCEMRDALHGACADQGHELYAAYRSNRVDWLVELARQGLGAVILPATAIPSDIGLVSKPIDGLEISRTVVALRYRHQTTRPETNDLIREMTRTLA</sequence>
<gene>
    <name evidence="6" type="ORF">ACFPB0_12770</name>
</gene>
<keyword evidence="3" id="KW-0238">DNA-binding</keyword>
<keyword evidence="4" id="KW-0804">Transcription</keyword>
<dbReference type="InterPro" id="IPR036390">
    <property type="entry name" value="WH_DNA-bd_sf"/>
</dbReference>
<organism evidence="6 7">
    <name type="scientific">Glycocaulis abyssi</name>
    <dbReference type="NCBI Taxonomy" id="1433403"/>
    <lineage>
        <taxon>Bacteria</taxon>
        <taxon>Pseudomonadati</taxon>
        <taxon>Pseudomonadota</taxon>
        <taxon>Alphaproteobacteria</taxon>
        <taxon>Maricaulales</taxon>
        <taxon>Maricaulaceae</taxon>
        <taxon>Glycocaulis</taxon>
    </lineage>
</organism>
<dbReference type="RefSeq" id="WP_371395179.1">
    <property type="nucleotide sequence ID" value="NZ_CP163422.1"/>
</dbReference>
<dbReference type="SUPFAM" id="SSF53850">
    <property type="entry name" value="Periplasmic binding protein-like II"/>
    <property type="match status" value="1"/>
</dbReference>
<evidence type="ECO:0000256" key="3">
    <source>
        <dbReference type="ARBA" id="ARBA00023125"/>
    </source>
</evidence>
<feature type="domain" description="HTH lysR-type" evidence="5">
    <location>
        <begin position="1"/>
        <end position="58"/>
    </location>
</feature>
<proteinExistence type="inferred from homology"/>
<evidence type="ECO:0000256" key="2">
    <source>
        <dbReference type="ARBA" id="ARBA00023015"/>
    </source>
</evidence>
<evidence type="ECO:0000313" key="7">
    <source>
        <dbReference type="Proteomes" id="UP001596024"/>
    </source>
</evidence>
<accession>A0ABV9NEM8</accession>
<dbReference type="PANTHER" id="PTHR30346:SF28">
    <property type="entry name" value="HTH-TYPE TRANSCRIPTIONAL REGULATOR CYNR"/>
    <property type="match status" value="1"/>
</dbReference>
<dbReference type="PANTHER" id="PTHR30346">
    <property type="entry name" value="TRANSCRIPTIONAL DUAL REGULATOR HCAR-RELATED"/>
    <property type="match status" value="1"/>
</dbReference>
<evidence type="ECO:0000256" key="1">
    <source>
        <dbReference type="ARBA" id="ARBA00009437"/>
    </source>
</evidence>
<reference evidence="7" key="1">
    <citation type="journal article" date="2019" name="Int. J. Syst. Evol. Microbiol.">
        <title>The Global Catalogue of Microorganisms (GCM) 10K type strain sequencing project: providing services to taxonomists for standard genome sequencing and annotation.</title>
        <authorList>
            <consortium name="The Broad Institute Genomics Platform"/>
            <consortium name="The Broad Institute Genome Sequencing Center for Infectious Disease"/>
            <person name="Wu L."/>
            <person name="Ma J."/>
        </authorList>
    </citation>
    <scope>NUCLEOTIDE SEQUENCE [LARGE SCALE GENOMIC DNA]</scope>
    <source>
        <strain evidence="7">CCUG 62981</strain>
    </source>
</reference>
<dbReference type="Gene3D" id="3.40.190.290">
    <property type="match status" value="1"/>
</dbReference>
<dbReference type="Gene3D" id="1.10.10.10">
    <property type="entry name" value="Winged helix-like DNA-binding domain superfamily/Winged helix DNA-binding domain"/>
    <property type="match status" value="1"/>
</dbReference>
<keyword evidence="2" id="KW-0805">Transcription regulation</keyword>
<dbReference type="PRINTS" id="PR00039">
    <property type="entry name" value="HTHLYSR"/>
</dbReference>
<comment type="similarity">
    <text evidence="1">Belongs to the LysR transcriptional regulatory family.</text>
</comment>